<dbReference type="Proteomes" id="UP001199106">
    <property type="component" value="Unassembled WGS sequence"/>
</dbReference>
<gene>
    <name evidence="3" type="ORF">G6011_05292</name>
</gene>
<evidence type="ECO:0000313" key="4">
    <source>
        <dbReference type="Proteomes" id="UP001199106"/>
    </source>
</evidence>
<keyword evidence="1" id="KW-0175">Coiled coil</keyword>
<feature type="region of interest" description="Disordered" evidence="2">
    <location>
        <begin position="145"/>
        <end position="192"/>
    </location>
</feature>
<feature type="coiled-coil region" evidence="1">
    <location>
        <begin position="202"/>
        <end position="266"/>
    </location>
</feature>
<evidence type="ECO:0000313" key="3">
    <source>
        <dbReference type="EMBL" id="KAG9187421.1"/>
    </source>
</evidence>
<proteinExistence type="predicted"/>
<evidence type="ECO:0000256" key="1">
    <source>
        <dbReference type="SAM" id="Coils"/>
    </source>
</evidence>
<reference evidence="3" key="1">
    <citation type="submission" date="2021-07" db="EMBL/GenBank/DDBJ databases">
        <title>Genome Resource of American Ginseng Black Spot Pathogen Alternaria panax.</title>
        <authorList>
            <person name="Qiu C."/>
            <person name="Wang W."/>
            <person name="Liu Z."/>
        </authorList>
    </citation>
    <scope>NUCLEOTIDE SEQUENCE</scope>
    <source>
        <strain evidence="3">BNCC115425</strain>
    </source>
</reference>
<organism evidence="3 4">
    <name type="scientific">Alternaria panax</name>
    <dbReference type="NCBI Taxonomy" id="48097"/>
    <lineage>
        <taxon>Eukaryota</taxon>
        <taxon>Fungi</taxon>
        <taxon>Dikarya</taxon>
        <taxon>Ascomycota</taxon>
        <taxon>Pezizomycotina</taxon>
        <taxon>Dothideomycetes</taxon>
        <taxon>Pleosporomycetidae</taxon>
        <taxon>Pleosporales</taxon>
        <taxon>Pleosporineae</taxon>
        <taxon>Pleosporaceae</taxon>
        <taxon>Alternaria</taxon>
        <taxon>Alternaria sect. Panax</taxon>
    </lineage>
</organism>
<accession>A0AAD4I852</accession>
<name>A0AAD4I852_9PLEO</name>
<comment type="caution">
    <text evidence="3">The sequence shown here is derived from an EMBL/GenBank/DDBJ whole genome shotgun (WGS) entry which is preliminary data.</text>
</comment>
<evidence type="ECO:0000256" key="2">
    <source>
        <dbReference type="SAM" id="MobiDB-lite"/>
    </source>
</evidence>
<keyword evidence="4" id="KW-1185">Reference proteome</keyword>
<protein>
    <submittedName>
        <fullName evidence="3">Uncharacterized protein</fullName>
    </submittedName>
</protein>
<feature type="compositionally biased region" description="Low complexity" evidence="2">
    <location>
        <begin position="146"/>
        <end position="183"/>
    </location>
</feature>
<dbReference type="AlphaFoldDB" id="A0AAD4I852"/>
<dbReference type="EMBL" id="JAANER010000007">
    <property type="protein sequence ID" value="KAG9187421.1"/>
    <property type="molecule type" value="Genomic_DNA"/>
</dbReference>
<sequence>MSPDTSSGRTKHALTFLSLITECCDKIHEDCPEPTLKLPTATIRQYVRNVENPVWATHETDLEGYAREIAAVITIIEEIRDNLPEEWQDFSNWLRECTTYPEGTKSKFSTARPIPAVIFGNLDAGAKTADEPFSFNMFAKPIEKTSPGSSFASSSSRSSASRNASPFQLSLASPASSTESTPSKTHISVAPTNDGKLETILRLLQEERAARIEAKAKRAEAEMKQKQSHDEVLQRIANLEKKNSILEATTDKQKELDERAASLSKREEAVKTLRAKLEADISQQVATEKAFVAKAAEVEKAFGQMQARLDFMEKEAGARLAKARIPVTSIKKQKEPVKPKILASTSDSNDKVTSKTDKIVGLKRKPMSRVVKMLNKLYERPASERKQHVSMLIDLINFEDAVGRNDDALYSLLNATVKDSAIEFAKEGLAKWLFRNDTWLSFDEVSKQHRAMQSIKTIARLSTSLFDMNLALSSAEAPDEFDDEETSATPSEILEKYNGIFSEYGLALRHFLDAVPESSPLYALLKAHGDHVGSVTHNSWYKAVRKFGVGF</sequence>